<protein>
    <recommendedName>
        <fullName evidence="6">Papilin</fullName>
    </recommendedName>
</protein>
<dbReference type="FunFam" id="4.10.410.10:FF:000005">
    <property type="entry name" value="Pancreatic trypsin inhibitor"/>
    <property type="match status" value="1"/>
</dbReference>
<feature type="domain" description="BPTI/Kunitz inhibitor" evidence="2">
    <location>
        <begin position="252"/>
        <end position="307"/>
    </location>
</feature>
<dbReference type="CDD" id="cd00109">
    <property type="entry name" value="Kunitz-type"/>
    <property type="match status" value="3"/>
</dbReference>
<dbReference type="InterPro" id="IPR013783">
    <property type="entry name" value="Ig-like_fold"/>
</dbReference>
<comment type="caution">
    <text evidence="4">The sequence shown here is derived from an EMBL/GenBank/DDBJ whole genome shotgun (WGS) entry which is preliminary data.</text>
</comment>
<dbReference type="Gene3D" id="2.60.40.10">
    <property type="entry name" value="Immunoglobulins"/>
    <property type="match status" value="1"/>
</dbReference>
<feature type="non-terminal residue" evidence="4">
    <location>
        <position position="1"/>
    </location>
</feature>
<dbReference type="AlphaFoldDB" id="A0A8S3Z5J8"/>
<dbReference type="InterPro" id="IPR036179">
    <property type="entry name" value="Ig-like_dom_sf"/>
</dbReference>
<dbReference type="SUPFAM" id="SSF57362">
    <property type="entry name" value="BPTI-like"/>
    <property type="match status" value="5"/>
</dbReference>
<gene>
    <name evidence="4" type="ORF">CUNI_LOCUS7594</name>
</gene>
<organism evidence="4 5">
    <name type="scientific">Candidula unifasciata</name>
    <dbReference type="NCBI Taxonomy" id="100452"/>
    <lineage>
        <taxon>Eukaryota</taxon>
        <taxon>Metazoa</taxon>
        <taxon>Spiralia</taxon>
        <taxon>Lophotrochozoa</taxon>
        <taxon>Mollusca</taxon>
        <taxon>Gastropoda</taxon>
        <taxon>Heterobranchia</taxon>
        <taxon>Euthyneura</taxon>
        <taxon>Panpulmonata</taxon>
        <taxon>Eupulmonata</taxon>
        <taxon>Stylommatophora</taxon>
        <taxon>Helicina</taxon>
        <taxon>Helicoidea</taxon>
        <taxon>Geomitridae</taxon>
        <taxon>Candidula</taxon>
    </lineage>
</organism>
<evidence type="ECO:0000259" key="2">
    <source>
        <dbReference type="PROSITE" id="PS50279"/>
    </source>
</evidence>
<dbReference type="InterPro" id="IPR002223">
    <property type="entry name" value="Kunitz_BPTI"/>
</dbReference>
<dbReference type="InterPro" id="IPR050098">
    <property type="entry name" value="TFPI/VKTCI-like"/>
</dbReference>
<dbReference type="FunFam" id="4.10.410.10:FF:000004">
    <property type="entry name" value="Tissue factor pathway inhibitor"/>
    <property type="match status" value="2"/>
</dbReference>
<dbReference type="PANTHER" id="PTHR10083">
    <property type="entry name" value="KUNITZ-TYPE PROTEASE INHIBITOR-RELATED"/>
    <property type="match status" value="1"/>
</dbReference>
<dbReference type="InterPro" id="IPR020901">
    <property type="entry name" value="Prtase_inh_Kunz-CS"/>
</dbReference>
<dbReference type="Proteomes" id="UP000678393">
    <property type="component" value="Unassembled WGS sequence"/>
</dbReference>
<dbReference type="PANTHER" id="PTHR10083:SF374">
    <property type="entry name" value="BPTI_KUNITZ INHIBITOR DOMAIN-CONTAINING PROTEIN"/>
    <property type="match status" value="1"/>
</dbReference>
<evidence type="ECO:0000313" key="5">
    <source>
        <dbReference type="Proteomes" id="UP000678393"/>
    </source>
</evidence>
<evidence type="ECO:0008006" key="6">
    <source>
        <dbReference type="Google" id="ProtNLM"/>
    </source>
</evidence>
<dbReference type="PRINTS" id="PR00759">
    <property type="entry name" value="BASICPTASE"/>
</dbReference>
<dbReference type="PROSITE" id="PS50835">
    <property type="entry name" value="IG_LIKE"/>
    <property type="match status" value="1"/>
</dbReference>
<feature type="domain" description="BPTI/Kunitz inhibitor" evidence="2">
    <location>
        <begin position="202"/>
        <end position="252"/>
    </location>
</feature>
<feature type="non-terminal residue" evidence="4">
    <location>
        <position position="467"/>
    </location>
</feature>
<feature type="domain" description="BPTI/Kunitz inhibitor" evidence="2">
    <location>
        <begin position="2"/>
        <end position="52"/>
    </location>
</feature>
<dbReference type="PROSITE" id="PS00280">
    <property type="entry name" value="BPTI_KUNITZ_1"/>
    <property type="match status" value="4"/>
</dbReference>
<feature type="domain" description="Ig-like" evidence="3">
    <location>
        <begin position="324"/>
        <end position="415"/>
    </location>
</feature>
<dbReference type="PROSITE" id="PS50279">
    <property type="entry name" value="BPTI_KUNITZ_2"/>
    <property type="match status" value="5"/>
</dbReference>
<dbReference type="Gene3D" id="4.10.410.10">
    <property type="entry name" value="Pancreatic trypsin inhibitor Kunitz domain"/>
    <property type="match status" value="5"/>
</dbReference>
<evidence type="ECO:0000313" key="4">
    <source>
        <dbReference type="EMBL" id="CAG5122036.1"/>
    </source>
</evidence>
<name>A0A8S3Z5J8_9EUPU</name>
<evidence type="ECO:0000259" key="3">
    <source>
        <dbReference type="PROSITE" id="PS50835"/>
    </source>
</evidence>
<dbReference type="InterPro" id="IPR007110">
    <property type="entry name" value="Ig-like_dom"/>
</dbReference>
<dbReference type="SMART" id="SM00131">
    <property type="entry name" value="KU"/>
    <property type="match status" value="5"/>
</dbReference>
<dbReference type="SMART" id="SM00409">
    <property type="entry name" value="IG"/>
    <property type="match status" value="1"/>
</dbReference>
<dbReference type="GO" id="GO:0005615">
    <property type="term" value="C:extracellular space"/>
    <property type="evidence" value="ECO:0007669"/>
    <property type="project" value="TreeGrafter"/>
</dbReference>
<sequence length="467" mass="52445">KCTAEASRTLCTEYTVKWRFDKEKQECVRLWWGGCADNGNIFESQANCEDVCMNTLVITNPDNFVNICDMPADTGPCRGSILRYYYDSRDRTCHKFYYGGCQGNENNFVEIEDCQKECMQGVETSHSSTTTAIHKQETSTLPTAVCLMPAAPGPCSAGIKRWFYDHQSGTCSQFQYGGCEGNRNNFETLEECNDFCNDKEVCLQSREIGPCRAAFPRFFFDTQTRSCLNFTYGGCQGNLNNFATKEACDKKCYHHKHTGSETDGNCRGYNIMWYYSADRNLCSRFVYTGCGGNGNQFNSEQECNDECLMTEETDDSDNLKQTSPLVETTASTRARGDHQLVLVKLGASAELTCTLRNYGVLWDHNGFRLASNSHLEVYNNGTLVLLGVTEDMSGTYSCRIYDGHSTPHSEKFRVEVYGMLSELVFSFIHFLFYCSGYVPPKILHGPVLISVKPGHNAVVHCQVEGSP</sequence>
<proteinExistence type="predicted"/>
<dbReference type="EMBL" id="CAJHNH020001219">
    <property type="protein sequence ID" value="CAG5122036.1"/>
    <property type="molecule type" value="Genomic_DNA"/>
</dbReference>
<dbReference type="InterPro" id="IPR036880">
    <property type="entry name" value="Kunitz_BPTI_sf"/>
</dbReference>
<evidence type="ECO:0000256" key="1">
    <source>
        <dbReference type="ARBA" id="ARBA00023157"/>
    </source>
</evidence>
<keyword evidence="5" id="KW-1185">Reference proteome</keyword>
<accession>A0A8S3Z5J8</accession>
<dbReference type="GO" id="GO:0004867">
    <property type="term" value="F:serine-type endopeptidase inhibitor activity"/>
    <property type="evidence" value="ECO:0007669"/>
    <property type="project" value="UniProtKB-KW"/>
</dbReference>
<dbReference type="SUPFAM" id="SSF48726">
    <property type="entry name" value="Immunoglobulin"/>
    <property type="match status" value="1"/>
</dbReference>
<keyword evidence="1" id="KW-1015">Disulfide bond</keyword>
<feature type="domain" description="BPTI/Kunitz inhibitor" evidence="2">
    <location>
        <begin position="146"/>
        <end position="196"/>
    </location>
</feature>
<reference evidence="4" key="1">
    <citation type="submission" date="2021-04" db="EMBL/GenBank/DDBJ databases">
        <authorList>
            <consortium name="Molecular Ecology Group"/>
        </authorList>
    </citation>
    <scope>NUCLEOTIDE SEQUENCE</scope>
</reference>
<dbReference type="InterPro" id="IPR003599">
    <property type="entry name" value="Ig_sub"/>
</dbReference>
<feature type="domain" description="BPTI/Kunitz inhibitor" evidence="2">
    <location>
        <begin position="68"/>
        <end position="118"/>
    </location>
</feature>
<dbReference type="OrthoDB" id="5950222at2759"/>
<dbReference type="Pfam" id="PF00014">
    <property type="entry name" value="Kunitz_BPTI"/>
    <property type="match status" value="5"/>
</dbReference>